<feature type="compositionally biased region" description="Acidic residues" evidence="1">
    <location>
        <begin position="1049"/>
        <end position="1059"/>
    </location>
</feature>
<feature type="compositionally biased region" description="Low complexity" evidence="1">
    <location>
        <begin position="124"/>
        <end position="143"/>
    </location>
</feature>
<feature type="region of interest" description="Disordered" evidence="1">
    <location>
        <begin position="123"/>
        <end position="171"/>
    </location>
</feature>
<feature type="region of interest" description="Disordered" evidence="1">
    <location>
        <begin position="1049"/>
        <end position="1077"/>
    </location>
</feature>
<feature type="region of interest" description="Disordered" evidence="1">
    <location>
        <begin position="42"/>
        <end position="102"/>
    </location>
</feature>
<proteinExistence type="predicted"/>
<feature type="compositionally biased region" description="Polar residues" evidence="1">
    <location>
        <begin position="80"/>
        <end position="94"/>
    </location>
</feature>
<comment type="caution">
    <text evidence="2">The sequence shown here is derived from an EMBL/GenBank/DDBJ whole genome shotgun (WGS) entry which is preliminary data.</text>
</comment>
<feature type="compositionally biased region" description="Polar residues" evidence="1">
    <location>
        <begin position="440"/>
        <end position="456"/>
    </location>
</feature>
<feature type="compositionally biased region" description="Low complexity" evidence="1">
    <location>
        <begin position="329"/>
        <end position="343"/>
    </location>
</feature>
<dbReference type="AlphaFoldDB" id="A0AAV9U387"/>
<feature type="region of interest" description="Disordered" evidence="1">
    <location>
        <begin position="308"/>
        <end position="368"/>
    </location>
</feature>
<sequence length="1077" mass="121010">MSGTTPNNGDFFRRLSTSARKRQFESAISRWEQRTLVDIRDSAVNDEGQEGAIETEGPEILVNTSNSDPGDTILDINPTIRATNGEPSNGRSTPQRQRVDIDVRVRESGKNDGITRVTDAEVNTTTATTNHLPPLLPTSTPSSIHHTHRPETPRPTSDHHHQNDTYHPLTPYRRIKDVTLTPERERTVFYYGADESRSGEPTGIFSLRAAPPSVTQDISPPILLKEGRVYEPRITDEGEKFGSQSNEESEKMPFKIFKWSPFKGQTSAQSSADSTPNPSQRQPVNMNTLPPGIRLSAFSNRIKTLRIENMKKDPVEQKGDSDNKVDTALSTSPPTSKRSSSQLSDRDQQPRTSLTYGNDADGSSPIITIRDAPSEAGLVNNLVPQNSEPVSTEGVLELVLPHDLLYGTDESSDADDQEVTASFADAFITDLSRDEDESQPGPSQIDSDDTNVSGTHQAEPPCLRDLRYIPILDKHDIARAEEAAARAVLAKYLPVTPKIGNFALGGPYNDNKSKVKSLREGIAKYLESVDATSLEKDVTVSAWKSSWNEHFLRSGVGLVEINKEKDVEEYFRKMVEAGGDPSGKDAKDFLRLMKRGDIDAEDLMAQVEEREEARSKERHQRPDTQGVFEPTSHLIESANPGPKNIPTTPGWKPVQKGWISHNGKFRCIEAGTIPKFEFCEAELETNEPREPHEHFKPVTIWSGSKDCDDEHINEDLSYKLLGLQDNWKASPTGMYMANMDSDGDTDSDESDIGWSNELFNHRLMLTCNSVSGSNVDLFFDPEELDIPTMDTNRHYAKMDRILRLQYPSYLKCERKFNSMGEMVVTPPPARKEGLTRKSCVKRVAPLRFARRGRAAFRGGKRVKFQLTAEQRRTCDRFHPRPSFWVQKKESILKKAFRQHGLYEMLPSVRAQYTRIRGFEQYYLRFLQAPADMRIHQTASYGAAYVLNHIARFKLGLPSLERGDIRNKIRTALRKILQHRKNAQTKYEQNKATAFRYKVFSRVNRGGAFPHVDSVPDQAVHLVGKFQTVDRGGGGYLVYWRGSTRRIPVEDEDGNWEDIPDGGVLGGEDEGVESPVQE</sequence>
<protein>
    <submittedName>
        <fullName evidence="2">Uncharacterized protein</fullName>
    </submittedName>
</protein>
<organism evidence="2 3">
    <name type="scientific">Orbilia blumenaviensis</name>
    <dbReference type="NCBI Taxonomy" id="1796055"/>
    <lineage>
        <taxon>Eukaryota</taxon>
        <taxon>Fungi</taxon>
        <taxon>Dikarya</taxon>
        <taxon>Ascomycota</taxon>
        <taxon>Pezizomycotina</taxon>
        <taxon>Orbiliomycetes</taxon>
        <taxon>Orbiliales</taxon>
        <taxon>Orbiliaceae</taxon>
        <taxon>Orbilia</taxon>
    </lineage>
</organism>
<accession>A0AAV9U387</accession>
<evidence type="ECO:0000313" key="2">
    <source>
        <dbReference type="EMBL" id="KAK6333633.1"/>
    </source>
</evidence>
<name>A0AAV9U387_9PEZI</name>
<feature type="compositionally biased region" description="Polar residues" evidence="1">
    <location>
        <begin position="265"/>
        <end position="288"/>
    </location>
</feature>
<feature type="compositionally biased region" description="Basic and acidic residues" evidence="1">
    <location>
        <begin position="149"/>
        <end position="164"/>
    </location>
</feature>
<feature type="compositionally biased region" description="Basic and acidic residues" evidence="1">
    <location>
        <begin position="308"/>
        <end position="325"/>
    </location>
</feature>
<keyword evidence="3" id="KW-1185">Reference proteome</keyword>
<gene>
    <name evidence="2" type="ORF">TWF730_003818</name>
</gene>
<dbReference type="Proteomes" id="UP001373714">
    <property type="component" value="Unassembled WGS sequence"/>
</dbReference>
<dbReference type="EMBL" id="JAVHNS010000016">
    <property type="protein sequence ID" value="KAK6333633.1"/>
    <property type="molecule type" value="Genomic_DNA"/>
</dbReference>
<feature type="region of interest" description="Disordered" evidence="1">
    <location>
        <begin position="432"/>
        <end position="459"/>
    </location>
</feature>
<feature type="region of interest" description="Disordered" evidence="1">
    <location>
        <begin position="265"/>
        <end position="293"/>
    </location>
</feature>
<reference evidence="2 3" key="1">
    <citation type="submission" date="2019-10" db="EMBL/GenBank/DDBJ databases">
        <authorList>
            <person name="Palmer J.M."/>
        </authorList>
    </citation>
    <scope>NUCLEOTIDE SEQUENCE [LARGE SCALE GENOMIC DNA]</scope>
    <source>
        <strain evidence="2 3">TWF730</strain>
    </source>
</reference>
<evidence type="ECO:0000256" key="1">
    <source>
        <dbReference type="SAM" id="MobiDB-lite"/>
    </source>
</evidence>
<evidence type="ECO:0000313" key="3">
    <source>
        <dbReference type="Proteomes" id="UP001373714"/>
    </source>
</evidence>